<dbReference type="OMA" id="YPRNMSQ"/>
<sequence>MIRYITGSSLKHTSTLTKSSTSLSSTTSPCKYYYSLNQPVSTSCYFYSTASSFSSKSLRIALVGAPGSGKGTQSAKMERDFGLKPISTGQILRQVASDVSPLGKEIKAILDSGKLVSDEFMLKVMQEYLGKMKEQGYLLDGYPRTTKQAEDLDKWLEERKMPLDFVLYLDVPEEVLMDRIQDRWIHPSSGRVYNSQYNPPKVKGVDDVTGEALVKRSDDNDLKVRERIDTYHRETLPILTHYKTKGKLLTVHSPNSDVGYESIKTIFEKYK</sequence>
<dbReference type="Gene3D" id="3.40.50.300">
    <property type="entry name" value="P-loop containing nucleotide triphosphate hydrolases"/>
    <property type="match status" value="1"/>
</dbReference>
<keyword evidence="7" id="KW-1185">Reference proteome</keyword>
<dbReference type="GeneID" id="14865961"/>
<gene>
    <name evidence="6" type="primary">adkB</name>
    <name evidence="6" type="ORF">DFA_12297</name>
</gene>
<keyword evidence="1 4" id="KW-0808">Transferase</keyword>
<dbReference type="SUPFAM" id="SSF52540">
    <property type="entry name" value="P-loop containing nucleoside triphosphate hydrolases"/>
    <property type="match status" value="1"/>
</dbReference>
<evidence type="ECO:0000313" key="7">
    <source>
        <dbReference type="Proteomes" id="UP000007797"/>
    </source>
</evidence>
<dbReference type="HAMAP" id="MF_00235">
    <property type="entry name" value="Adenylate_kinase_Adk"/>
    <property type="match status" value="1"/>
</dbReference>
<dbReference type="PROSITE" id="PS00113">
    <property type="entry name" value="ADENYLATE_KINASE"/>
    <property type="match status" value="1"/>
</dbReference>
<protein>
    <submittedName>
        <fullName evidence="6">Adenylate kinase</fullName>
    </submittedName>
</protein>
<dbReference type="GO" id="GO:0005524">
    <property type="term" value="F:ATP binding"/>
    <property type="evidence" value="ECO:0007669"/>
    <property type="project" value="InterPro"/>
</dbReference>
<dbReference type="Pfam" id="PF00406">
    <property type="entry name" value="ADK"/>
    <property type="match status" value="1"/>
</dbReference>
<dbReference type="PANTHER" id="PTHR23359">
    <property type="entry name" value="NUCLEOTIDE KINASE"/>
    <property type="match status" value="1"/>
</dbReference>
<evidence type="ECO:0000256" key="1">
    <source>
        <dbReference type="ARBA" id="ARBA00022679"/>
    </source>
</evidence>
<dbReference type="EMBL" id="GL883029">
    <property type="protein sequence ID" value="EGG14521.1"/>
    <property type="molecule type" value="Genomic_DNA"/>
</dbReference>
<organism evidence="6 7">
    <name type="scientific">Cavenderia fasciculata</name>
    <name type="common">Slime mold</name>
    <name type="synonym">Dictyostelium fasciculatum</name>
    <dbReference type="NCBI Taxonomy" id="261658"/>
    <lineage>
        <taxon>Eukaryota</taxon>
        <taxon>Amoebozoa</taxon>
        <taxon>Evosea</taxon>
        <taxon>Eumycetozoa</taxon>
        <taxon>Dictyostelia</taxon>
        <taxon>Acytosteliales</taxon>
        <taxon>Cavenderiaceae</taxon>
        <taxon>Cavenderia</taxon>
    </lineage>
</organism>
<feature type="domain" description="Adenylate kinase active site lid" evidence="5">
    <location>
        <begin position="183"/>
        <end position="218"/>
    </location>
</feature>
<keyword evidence="3 4" id="KW-0418">Kinase</keyword>
<dbReference type="InterPro" id="IPR033690">
    <property type="entry name" value="Adenylat_kinase_CS"/>
</dbReference>
<dbReference type="Proteomes" id="UP000007797">
    <property type="component" value="Unassembled WGS sequence"/>
</dbReference>
<dbReference type="InterPro" id="IPR007862">
    <property type="entry name" value="Adenylate_kinase_lid-dom"/>
</dbReference>
<accession>F4QD50</accession>
<dbReference type="InterPro" id="IPR027417">
    <property type="entry name" value="P-loop_NTPase"/>
</dbReference>
<dbReference type="InterPro" id="IPR000850">
    <property type="entry name" value="Adenylat/UMP-CMP_kin"/>
</dbReference>
<evidence type="ECO:0000256" key="4">
    <source>
        <dbReference type="RuleBase" id="RU003330"/>
    </source>
</evidence>
<dbReference type="KEGG" id="dfa:DFA_12297"/>
<dbReference type="InterPro" id="IPR006259">
    <property type="entry name" value="Adenyl_kin_sub"/>
</dbReference>
<comment type="similarity">
    <text evidence="4">Belongs to the adenylate kinase family.</text>
</comment>
<evidence type="ECO:0000259" key="5">
    <source>
        <dbReference type="Pfam" id="PF05191"/>
    </source>
</evidence>
<dbReference type="AlphaFoldDB" id="F4QD50"/>
<dbReference type="CDD" id="cd01428">
    <property type="entry name" value="ADK"/>
    <property type="match status" value="1"/>
</dbReference>
<dbReference type="PRINTS" id="PR00094">
    <property type="entry name" value="ADENYLTKNASE"/>
</dbReference>
<evidence type="ECO:0000256" key="2">
    <source>
        <dbReference type="ARBA" id="ARBA00022741"/>
    </source>
</evidence>
<dbReference type="GO" id="GO:0004017">
    <property type="term" value="F:AMP kinase activity"/>
    <property type="evidence" value="ECO:0007669"/>
    <property type="project" value="InterPro"/>
</dbReference>
<name>F4QD50_CACFS</name>
<dbReference type="FunFam" id="3.40.50.300:FF:000106">
    <property type="entry name" value="Adenylate kinase mitochondrial"/>
    <property type="match status" value="1"/>
</dbReference>
<dbReference type="RefSeq" id="XP_004353945.1">
    <property type="nucleotide sequence ID" value="XM_004353893.1"/>
</dbReference>
<reference evidence="7" key="1">
    <citation type="journal article" date="2011" name="Genome Res.">
        <title>Phylogeny-wide analysis of social amoeba genomes highlights ancient origins for complex intercellular communication.</title>
        <authorList>
            <person name="Heidel A.J."/>
            <person name="Lawal H.M."/>
            <person name="Felder M."/>
            <person name="Schilde C."/>
            <person name="Helps N.R."/>
            <person name="Tunggal B."/>
            <person name="Rivero F."/>
            <person name="John U."/>
            <person name="Schleicher M."/>
            <person name="Eichinger L."/>
            <person name="Platzer M."/>
            <person name="Noegel A.A."/>
            <person name="Schaap P."/>
            <person name="Gloeckner G."/>
        </authorList>
    </citation>
    <scope>NUCLEOTIDE SEQUENCE [LARGE SCALE GENOMIC DNA]</scope>
    <source>
        <strain evidence="7">SH3</strain>
    </source>
</reference>
<dbReference type="STRING" id="1054147.F4QD50"/>
<dbReference type="NCBIfam" id="TIGR01351">
    <property type="entry name" value="adk"/>
    <property type="match status" value="1"/>
</dbReference>
<evidence type="ECO:0000313" key="6">
    <source>
        <dbReference type="EMBL" id="EGG14521.1"/>
    </source>
</evidence>
<evidence type="ECO:0000256" key="3">
    <source>
        <dbReference type="ARBA" id="ARBA00022777"/>
    </source>
</evidence>
<keyword evidence="2" id="KW-0547">Nucleotide-binding</keyword>
<dbReference type="OrthoDB" id="439792at2759"/>
<proteinExistence type="inferred from homology"/>
<dbReference type="Pfam" id="PF05191">
    <property type="entry name" value="ADK_lid"/>
    <property type="match status" value="1"/>
</dbReference>